<evidence type="ECO:0000313" key="2">
    <source>
        <dbReference type="Proteomes" id="UP000540506"/>
    </source>
</evidence>
<dbReference type="InterPro" id="IPR036689">
    <property type="entry name" value="ESAT-6-like_sf"/>
</dbReference>
<dbReference type="SUPFAM" id="SSF140453">
    <property type="entry name" value="EsxAB dimer-like"/>
    <property type="match status" value="1"/>
</dbReference>
<gene>
    <name evidence="1" type="ORF">FHR34_005027</name>
</gene>
<dbReference type="RefSeq" id="WP_184938737.1">
    <property type="nucleotide sequence ID" value="NZ_JACHJV010000001.1"/>
</dbReference>
<dbReference type="EMBL" id="JACHJV010000001">
    <property type="protein sequence ID" value="MBB4926034.1"/>
    <property type="molecule type" value="Genomic_DNA"/>
</dbReference>
<dbReference type="Gene3D" id="1.10.287.1060">
    <property type="entry name" value="ESAT-6-like"/>
    <property type="match status" value="1"/>
</dbReference>
<dbReference type="AlphaFoldDB" id="A0A7W7R630"/>
<dbReference type="Proteomes" id="UP000540506">
    <property type="component" value="Unassembled WGS sequence"/>
</dbReference>
<accession>A0A7W7R630</accession>
<keyword evidence="2" id="KW-1185">Reference proteome</keyword>
<name>A0A7W7R630_KITKI</name>
<proteinExistence type="predicted"/>
<reference evidence="1 2" key="1">
    <citation type="submission" date="2020-08" db="EMBL/GenBank/DDBJ databases">
        <title>Sequencing the genomes of 1000 actinobacteria strains.</title>
        <authorList>
            <person name="Klenk H.-P."/>
        </authorList>
    </citation>
    <scope>NUCLEOTIDE SEQUENCE [LARGE SCALE GENOMIC DNA]</scope>
    <source>
        <strain evidence="1 2">DSM 41654</strain>
    </source>
</reference>
<comment type="caution">
    <text evidence="1">The sequence shown here is derived from an EMBL/GenBank/DDBJ whole genome shotgun (WGS) entry which is preliminary data.</text>
</comment>
<evidence type="ECO:0000313" key="1">
    <source>
        <dbReference type="EMBL" id="MBB4926034.1"/>
    </source>
</evidence>
<sequence>MADISMSLQQLVSDSEDLQTAANGMDSALDDLNQQVTAFLQTYHGQAAAAFLEFSNVLHSSSAAMSADMKQASRILAEMIETMEQSDNKAAGGFQQ</sequence>
<protein>
    <submittedName>
        <fullName evidence="1">Uncharacterized protein YukE</fullName>
    </submittedName>
</protein>
<organism evidence="1 2">
    <name type="scientific">Kitasatospora kifunensis</name>
    <name type="common">Streptomyces kifunensis</name>
    <dbReference type="NCBI Taxonomy" id="58351"/>
    <lineage>
        <taxon>Bacteria</taxon>
        <taxon>Bacillati</taxon>
        <taxon>Actinomycetota</taxon>
        <taxon>Actinomycetes</taxon>
        <taxon>Kitasatosporales</taxon>
        <taxon>Streptomycetaceae</taxon>
        <taxon>Kitasatospora</taxon>
    </lineage>
</organism>